<dbReference type="PRINTS" id="PR00181">
    <property type="entry name" value="MALTOSEBP"/>
</dbReference>
<dbReference type="Gene3D" id="3.40.190.10">
    <property type="entry name" value="Periplasmic binding protein-like II"/>
    <property type="match status" value="2"/>
</dbReference>
<keyword evidence="3" id="KW-0762">Sugar transport</keyword>
<dbReference type="AlphaFoldDB" id="A0A7X5R2Q4"/>
<sequence length="409" mass="42889">MKPKRILAIGALVTSAALLLSGCSGSSDDKSADSGNGTTLTVWVDSDRLAVLKTAAEEYSKEQGVTIKLVDKSIETMKADFAREAPTGKGPDIIMGAHDWIGGYVADGIISPIELGDKASEFSDVAINAVTYDSKIYQVPYAVENIGILRNTELVPDATPATWDEMIAAGRATGKKYPFVVTQNGPEGDPYHVYPLQSSFGSSIFGLDDKGEYNPDDLTIGNAEGVAFANWLGTVGDVIQGDISGDVAKQAFLDGEAPFWLTGPWSVKEAQDAGIKLAVDPIPSAGGQEANPFAGVKGFYINSKSKNAVAANDFLVNFIATDKIQTALFEQGGVLPAMTSAADKAASDPTVEGFKNAGKNAIPMPSIPAMADVWTPWGIAEGDILTGADPTATWSKLATDIQAAIDESK</sequence>
<dbReference type="GO" id="GO:1901982">
    <property type="term" value="F:maltose binding"/>
    <property type="evidence" value="ECO:0007669"/>
    <property type="project" value="TreeGrafter"/>
</dbReference>
<comment type="similarity">
    <text evidence="1">Belongs to the bacterial solute-binding protein 1 family.</text>
</comment>
<evidence type="ECO:0000256" key="4">
    <source>
        <dbReference type="ARBA" id="ARBA00022729"/>
    </source>
</evidence>
<evidence type="ECO:0000313" key="6">
    <source>
        <dbReference type="EMBL" id="NIH54417.1"/>
    </source>
</evidence>
<dbReference type="GO" id="GO:0015144">
    <property type="term" value="F:carbohydrate transmembrane transporter activity"/>
    <property type="evidence" value="ECO:0007669"/>
    <property type="project" value="InterPro"/>
</dbReference>
<feature type="chain" id="PRO_5031004469" evidence="5">
    <location>
        <begin position="27"/>
        <end position="409"/>
    </location>
</feature>
<gene>
    <name evidence="6" type="ORF">FHX76_002313</name>
</gene>
<evidence type="ECO:0000256" key="3">
    <source>
        <dbReference type="ARBA" id="ARBA00022597"/>
    </source>
</evidence>
<protein>
    <submittedName>
        <fullName evidence="6">Arabinogalactan oligomer/maltooligosaccharide transport system substrate-binding protein</fullName>
    </submittedName>
</protein>
<evidence type="ECO:0000256" key="2">
    <source>
        <dbReference type="ARBA" id="ARBA00022448"/>
    </source>
</evidence>
<dbReference type="SUPFAM" id="SSF53850">
    <property type="entry name" value="Periplasmic binding protein-like II"/>
    <property type="match status" value="1"/>
</dbReference>
<evidence type="ECO:0000256" key="1">
    <source>
        <dbReference type="ARBA" id="ARBA00008520"/>
    </source>
</evidence>
<dbReference type="InterPro" id="IPR006060">
    <property type="entry name" value="Maltose/Cyclodextrin-bd"/>
</dbReference>
<accession>A0A7X5R2Q4</accession>
<dbReference type="PROSITE" id="PS51257">
    <property type="entry name" value="PROKAR_LIPOPROTEIN"/>
    <property type="match status" value="1"/>
</dbReference>
<reference evidence="6 7" key="1">
    <citation type="submission" date="2020-02" db="EMBL/GenBank/DDBJ databases">
        <title>Sequencing the genomes of 1000 actinobacteria strains.</title>
        <authorList>
            <person name="Klenk H.-P."/>
        </authorList>
    </citation>
    <scope>NUCLEOTIDE SEQUENCE [LARGE SCALE GENOMIC DNA]</scope>
    <source>
        <strain evidence="6 7">DSM 27960</strain>
    </source>
</reference>
<proteinExistence type="inferred from homology"/>
<evidence type="ECO:0000313" key="7">
    <source>
        <dbReference type="Proteomes" id="UP000541033"/>
    </source>
</evidence>
<dbReference type="GO" id="GO:0055052">
    <property type="term" value="C:ATP-binding cassette (ABC) transporter complex, substrate-binding subunit-containing"/>
    <property type="evidence" value="ECO:0007669"/>
    <property type="project" value="TreeGrafter"/>
</dbReference>
<dbReference type="PANTHER" id="PTHR30061:SF50">
    <property type="entry name" value="MALTOSE_MALTODEXTRIN-BINDING PERIPLASMIC PROTEIN"/>
    <property type="match status" value="1"/>
</dbReference>
<dbReference type="GO" id="GO:0015768">
    <property type="term" value="P:maltose transport"/>
    <property type="evidence" value="ECO:0007669"/>
    <property type="project" value="TreeGrafter"/>
</dbReference>
<name>A0A7X5R2Q4_9MICO</name>
<dbReference type="PANTHER" id="PTHR30061">
    <property type="entry name" value="MALTOSE-BINDING PERIPLASMIC PROTEIN"/>
    <property type="match status" value="1"/>
</dbReference>
<organism evidence="6 7">
    <name type="scientific">Lysinibacter cavernae</name>
    <dbReference type="NCBI Taxonomy" id="1640652"/>
    <lineage>
        <taxon>Bacteria</taxon>
        <taxon>Bacillati</taxon>
        <taxon>Actinomycetota</taxon>
        <taxon>Actinomycetes</taxon>
        <taxon>Micrococcales</taxon>
        <taxon>Microbacteriaceae</taxon>
        <taxon>Lysinibacter</taxon>
    </lineage>
</organism>
<dbReference type="EMBL" id="JAAMOX010000002">
    <property type="protein sequence ID" value="NIH54417.1"/>
    <property type="molecule type" value="Genomic_DNA"/>
</dbReference>
<dbReference type="InterPro" id="IPR006059">
    <property type="entry name" value="SBP"/>
</dbReference>
<keyword evidence="2" id="KW-0813">Transport</keyword>
<dbReference type="Pfam" id="PF13416">
    <property type="entry name" value="SBP_bac_8"/>
    <property type="match status" value="1"/>
</dbReference>
<keyword evidence="4 5" id="KW-0732">Signal</keyword>
<dbReference type="GO" id="GO:0042956">
    <property type="term" value="P:maltodextrin transmembrane transport"/>
    <property type="evidence" value="ECO:0007669"/>
    <property type="project" value="TreeGrafter"/>
</dbReference>
<evidence type="ECO:0000256" key="5">
    <source>
        <dbReference type="SAM" id="SignalP"/>
    </source>
</evidence>
<feature type="signal peptide" evidence="5">
    <location>
        <begin position="1"/>
        <end position="26"/>
    </location>
</feature>
<dbReference type="CDD" id="cd13586">
    <property type="entry name" value="PBP2_Maltose_binding_like"/>
    <property type="match status" value="1"/>
</dbReference>
<dbReference type="Proteomes" id="UP000541033">
    <property type="component" value="Unassembled WGS sequence"/>
</dbReference>
<comment type="caution">
    <text evidence="6">The sequence shown here is derived from an EMBL/GenBank/DDBJ whole genome shotgun (WGS) entry which is preliminary data.</text>
</comment>
<keyword evidence="7" id="KW-1185">Reference proteome</keyword>